<dbReference type="EMBL" id="PVTH01000001">
    <property type="protein sequence ID" value="PRY55155.1"/>
    <property type="molecule type" value="Genomic_DNA"/>
</dbReference>
<dbReference type="OrthoDB" id="1118857at2"/>
<keyword evidence="1" id="KW-0378">Hydrolase</keyword>
<dbReference type="SUPFAM" id="SSF49464">
    <property type="entry name" value="Carboxypeptidase regulatory domain-like"/>
    <property type="match status" value="1"/>
</dbReference>
<dbReference type="Pfam" id="PF13715">
    <property type="entry name" value="CarbopepD_reg_2"/>
    <property type="match status" value="1"/>
</dbReference>
<comment type="caution">
    <text evidence="1">The sequence shown here is derived from an EMBL/GenBank/DDBJ whole genome shotgun (WGS) entry which is preliminary data.</text>
</comment>
<keyword evidence="1" id="KW-0645">Protease</keyword>
<protein>
    <submittedName>
        <fullName evidence="1">Carboxypeptidase-like protein</fullName>
    </submittedName>
</protein>
<sequence length="235" mass="26999">MKFNLLFVVLFFRISVLMGQQQLVGTVVDSASRLPLKNVTVHNQTLNTKAFSDAEGKFSIAAQPGHSISFSMFAHQTQTIGLNTLQPLKVFLSPKVNLLQEVEVRHLKTSPSSWQSPVFHGQSMVYKKEYDDPSAGGVVFRVWYWKKDEKRRKKRLEAEKMRSVESRVKEIFSPLNIGLHVPLRGEDLNNFIWRYTPSPETFSSSNFELLLYLNDSYKEFQNLPASEKMIPKLSK</sequence>
<name>A0A2T0UB43_9SPHI</name>
<dbReference type="Gene3D" id="2.60.40.1120">
    <property type="entry name" value="Carboxypeptidase-like, regulatory domain"/>
    <property type="match status" value="1"/>
</dbReference>
<dbReference type="RefSeq" id="WP_106290360.1">
    <property type="nucleotide sequence ID" value="NZ_PVTH01000001.1"/>
</dbReference>
<dbReference type="GO" id="GO:0004180">
    <property type="term" value="F:carboxypeptidase activity"/>
    <property type="evidence" value="ECO:0007669"/>
    <property type="project" value="UniProtKB-KW"/>
</dbReference>
<evidence type="ECO:0000313" key="1">
    <source>
        <dbReference type="EMBL" id="PRY55155.1"/>
    </source>
</evidence>
<gene>
    <name evidence="1" type="ORF">B0I27_101123</name>
</gene>
<keyword evidence="1" id="KW-0121">Carboxypeptidase</keyword>
<evidence type="ECO:0000313" key="2">
    <source>
        <dbReference type="Proteomes" id="UP000238034"/>
    </source>
</evidence>
<keyword evidence="2" id="KW-1185">Reference proteome</keyword>
<proteinExistence type="predicted"/>
<reference evidence="1 2" key="1">
    <citation type="submission" date="2018-03" db="EMBL/GenBank/DDBJ databases">
        <title>Genomic Encyclopedia of Type Strains, Phase III (KMG-III): the genomes of soil and plant-associated and newly described type strains.</title>
        <authorList>
            <person name="Whitman W."/>
        </authorList>
    </citation>
    <scope>NUCLEOTIDE SEQUENCE [LARGE SCALE GENOMIC DNA]</scope>
    <source>
        <strain evidence="1 2">CGMCC 1.9313</strain>
    </source>
</reference>
<accession>A0A2T0UB43</accession>
<dbReference type="Proteomes" id="UP000238034">
    <property type="component" value="Unassembled WGS sequence"/>
</dbReference>
<organism evidence="1 2">
    <name type="scientific">Arcticibacter pallidicorallinus</name>
    <dbReference type="NCBI Taxonomy" id="1259464"/>
    <lineage>
        <taxon>Bacteria</taxon>
        <taxon>Pseudomonadati</taxon>
        <taxon>Bacteroidota</taxon>
        <taxon>Sphingobacteriia</taxon>
        <taxon>Sphingobacteriales</taxon>
        <taxon>Sphingobacteriaceae</taxon>
        <taxon>Arcticibacter</taxon>
    </lineage>
</organism>
<dbReference type="AlphaFoldDB" id="A0A2T0UB43"/>
<dbReference type="InterPro" id="IPR008969">
    <property type="entry name" value="CarboxyPept-like_regulatory"/>
</dbReference>